<proteinExistence type="predicted"/>
<gene>
    <name evidence="1" type="ORF">DKG75_18280</name>
</gene>
<comment type="caution">
    <text evidence="1">The sequence shown here is derived from an EMBL/GenBank/DDBJ whole genome shotgun (WGS) entry which is preliminary data.</text>
</comment>
<dbReference type="AlphaFoldDB" id="A0A317DWL3"/>
<protein>
    <submittedName>
        <fullName evidence="1">Uncharacterized protein</fullName>
    </submittedName>
</protein>
<evidence type="ECO:0000313" key="2">
    <source>
        <dbReference type="Proteomes" id="UP000246077"/>
    </source>
</evidence>
<dbReference type="EMBL" id="QGLF01000005">
    <property type="protein sequence ID" value="PWR18921.1"/>
    <property type="molecule type" value="Genomic_DNA"/>
</dbReference>
<keyword evidence="2" id="KW-1185">Reference proteome</keyword>
<organism evidence="1 2">
    <name type="scientific">Zavarzinia compransoris</name>
    <dbReference type="NCBI Taxonomy" id="1264899"/>
    <lineage>
        <taxon>Bacteria</taxon>
        <taxon>Pseudomonadati</taxon>
        <taxon>Pseudomonadota</taxon>
        <taxon>Alphaproteobacteria</taxon>
        <taxon>Rhodospirillales</taxon>
        <taxon>Zavarziniaceae</taxon>
        <taxon>Zavarzinia</taxon>
    </lineage>
</organism>
<name>A0A317DWL3_9PROT</name>
<accession>A0A317DWL3</accession>
<sequence>MSGGTAAGGEIGAPALREPRLRDLRFAGQLALWSFRQGLHLILGEEAARRRIQEALAVAEVPRALAPLETFLRIAAAGAHRPVEMRSPCAMTLGRDEALMLRSLAACQAGQGTLARGLLETLLDVPAARAGAAALGHVADAFSLGGLRLADTDCGRLSALDHVFAQSPLAEAGLSRLH</sequence>
<dbReference type="Proteomes" id="UP000246077">
    <property type="component" value="Unassembled WGS sequence"/>
</dbReference>
<evidence type="ECO:0000313" key="1">
    <source>
        <dbReference type="EMBL" id="PWR18921.1"/>
    </source>
</evidence>
<reference evidence="2" key="1">
    <citation type="submission" date="2018-05" db="EMBL/GenBank/DDBJ databases">
        <title>Zavarzinia sp. HR-AS.</title>
        <authorList>
            <person name="Lee Y."/>
            <person name="Jeon C.O."/>
        </authorList>
    </citation>
    <scope>NUCLEOTIDE SEQUENCE [LARGE SCALE GENOMIC DNA]</scope>
    <source>
        <strain evidence="2">DSM 1231</strain>
    </source>
</reference>